<sequence>MVKTHSHLLIKCSQTGTVWLFNCPEGCQHLLAEHNIKIHQIEHIILTSLRTQDVGGVIGLLSSLSLSDRVQNINLYGPRGTLQYLNLARKYSHTTFHYNIIIHTYYYANIYTFSPFHLLIYPLDQTGYRYIYSFLENEKIGRFKSAKACLYGFKPGPLYGQLKRHKKYLLPDGTIISGRYFTQKYYPGVKLLCSIENYGYRVIHATTSCKKSTIIEVRK</sequence>
<dbReference type="InterPro" id="IPR036866">
    <property type="entry name" value="RibonucZ/Hydroxyglut_hydro"/>
</dbReference>
<dbReference type="EMBL" id="LT622863">
    <property type="protein sequence ID" value="SCW21257.1"/>
    <property type="molecule type" value="Genomic_DNA"/>
</dbReference>
<geneLocation type="chloroplast" evidence="1"/>
<dbReference type="RefSeq" id="YP_009313003.1">
    <property type="nucleotide sequence ID" value="NC_031655.1"/>
</dbReference>
<dbReference type="PANTHER" id="PTHR46018">
    <property type="entry name" value="ZINC PHOSPHODIESTERASE ELAC PROTEIN 1"/>
    <property type="match status" value="1"/>
</dbReference>
<dbReference type="GeneID" id="30000022"/>
<keyword evidence="1" id="KW-0150">Chloroplast</keyword>
<protein>
    <submittedName>
        <fullName evidence="1">Ribonuclease Z</fullName>
    </submittedName>
</protein>
<accession>A0A1G4NRG5</accession>
<dbReference type="Gene3D" id="3.60.15.10">
    <property type="entry name" value="Ribonuclease Z/Hydroxyacylglutathione hydrolase-like"/>
    <property type="match status" value="1"/>
</dbReference>
<gene>
    <name evidence="1" type="primary">rnz</name>
    <name evidence="1" type="ORF">BQ776_19</name>
</gene>
<evidence type="ECO:0000313" key="1">
    <source>
        <dbReference type="EMBL" id="SCW21257.1"/>
    </source>
</evidence>
<dbReference type="GO" id="GO:0042781">
    <property type="term" value="F:3'-tRNA processing endoribonuclease activity"/>
    <property type="evidence" value="ECO:0007669"/>
    <property type="project" value="TreeGrafter"/>
</dbReference>
<dbReference type="SUPFAM" id="SSF56281">
    <property type="entry name" value="Metallo-hydrolase/oxidoreductase"/>
    <property type="match status" value="1"/>
</dbReference>
<dbReference type="PANTHER" id="PTHR46018:SF2">
    <property type="entry name" value="ZINC PHOSPHODIESTERASE ELAC PROTEIN 1"/>
    <property type="match status" value="1"/>
</dbReference>
<proteinExistence type="predicted"/>
<name>A0A1G4NRG5_9FLOR</name>
<keyword evidence="1" id="KW-0934">Plastid</keyword>
<reference evidence="1" key="2">
    <citation type="submission" date="2016-10" db="EMBL/GenBank/DDBJ databases">
        <authorList>
            <person name="de Groot N.N."/>
        </authorList>
    </citation>
    <scope>NUCLEOTIDE SEQUENCE</scope>
    <source>
        <strain evidence="1">J.0258</strain>
    </source>
</reference>
<reference evidence="1" key="1">
    <citation type="submission" date="2016-10" db="EMBL/GenBank/DDBJ databases">
        <title>Chloroplast genomes as a tool to resolve red algal phylogenies: a case study in the Nemaliales.</title>
        <authorList>
            <person name="Costa J.F."/>
            <person name="Lin S.M."/>
            <person name="Macaya E.C."/>
            <person name="Fernandez-Garcia C."/>
            <person name="Verbruggen H."/>
        </authorList>
    </citation>
    <scope>NUCLEOTIDE SEQUENCE</scope>
    <source>
        <strain evidence="1">J.0258</strain>
    </source>
</reference>
<organism evidence="1">
    <name type="scientific">Dermonema virens</name>
    <dbReference type="NCBI Taxonomy" id="1077399"/>
    <lineage>
        <taxon>Eukaryota</taxon>
        <taxon>Rhodophyta</taxon>
        <taxon>Florideophyceae</taxon>
        <taxon>Nemaliophycidae</taxon>
        <taxon>Nemaliales</taxon>
        <taxon>Liagoraceae</taxon>
        <taxon>Dermonema</taxon>
    </lineage>
</organism>
<dbReference type="AlphaFoldDB" id="A0A1G4NRG5"/>